<evidence type="ECO:0000259" key="2">
    <source>
        <dbReference type="Pfam" id="PF25213"/>
    </source>
</evidence>
<comment type="caution">
    <text evidence="3">The sequence shown here is derived from an EMBL/GenBank/DDBJ whole genome shotgun (WGS) entry which is preliminary data.</text>
</comment>
<dbReference type="AlphaFoldDB" id="A0A9R1CTU4"/>
<organism evidence="3 4">
    <name type="scientific">Natronomonas aquatica</name>
    <dbReference type="NCBI Taxonomy" id="2841590"/>
    <lineage>
        <taxon>Archaea</taxon>
        <taxon>Methanobacteriati</taxon>
        <taxon>Methanobacteriota</taxon>
        <taxon>Stenosarchaea group</taxon>
        <taxon>Halobacteria</taxon>
        <taxon>Halobacteriales</taxon>
        <taxon>Natronomonadaceae</taxon>
        <taxon>Natronomonas</taxon>
    </lineage>
</organism>
<proteinExistence type="predicted"/>
<protein>
    <submittedName>
        <fullName evidence="3">ArsR family transcriptional regulator</fullName>
    </submittedName>
</protein>
<dbReference type="InterPro" id="IPR013561">
    <property type="entry name" value="FilR1_middle_dom"/>
</dbReference>
<reference evidence="3" key="1">
    <citation type="journal article" date="2023" name="Front. Microbiol.">
        <title>Genomic-based phylogenetic and metabolic analyses of the genus Natronomonas, and description of Natronomonas aquatica sp. nov.</title>
        <authorList>
            <person name="Garcia-Roldan A."/>
            <person name="Duran-Viseras A."/>
            <person name="de la Haba R.R."/>
            <person name="Corral P."/>
            <person name="Sanchez-Porro C."/>
            <person name="Ventosa A."/>
        </authorList>
    </citation>
    <scope>NUCLEOTIDE SEQUENCE</scope>
    <source>
        <strain evidence="3">F2-12</strain>
    </source>
</reference>
<keyword evidence="4" id="KW-1185">Reference proteome</keyword>
<dbReference type="InterPro" id="IPR011991">
    <property type="entry name" value="ArsR-like_HTH"/>
</dbReference>
<dbReference type="EMBL" id="JAHLKM010000013">
    <property type="protein sequence ID" value="MCQ4333885.1"/>
    <property type="molecule type" value="Genomic_DNA"/>
</dbReference>
<sequence length="266" mass="29301">MTDPLEEIEFLARSPNRIRVLETLSSGPHTRGELQAAVGASQPTLARILGDFEEREWVKSQDGTYETTRLGSFVASGFRSLLSVMETESRLREVAGLLPADRFDFGLERLSDAEITTPTRADPGGPLNRALELARGAETHRIVSYVLNHEMLETVDEATAAEDQSFECVVTAETVDLLGSEYDAWRRLRSLAGAEAASVWVTDREIPFAVGVADDTVYLFLRDESGLLRALVESEDPAVRSWALGAVERYRTASEELDRSALGEPP</sequence>
<dbReference type="InterPro" id="IPR057527">
    <property type="entry name" value="HVO_A0261-like_N"/>
</dbReference>
<evidence type="ECO:0000313" key="3">
    <source>
        <dbReference type="EMBL" id="MCQ4333885.1"/>
    </source>
</evidence>
<dbReference type="Pfam" id="PF25213">
    <property type="entry name" value="HVO_A0261_N"/>
    <property type="match status" value="1"/>
</dbReference>
<evidence type="ECO:0000313" key="4">
    <source>
        <dbReference type="Proteomes" id="UP001139494"/>
    </source>
</evidence>
<dbReference type="RefSeq" id="WP_256029909.1">
    <property type="nucleotide sequence ID" value="NZ_JAHLKM010000013.1"/>
</dbReference>
<dbReference type="Proteomes" id="UP001139494">
    <property type="component" value="Unassembled WGS sequence"/>
</dbReference>
<dbReference type="SUPFAM" id="SSF46785">
    <property type="entry name" value="Winged helix' DNA-binding domain"/>
    <property type="match status" value="1"/>
</dbReference>
<feature type="domain" description="Methanogenesis regulatory protein FilR1 middle" evidence="1">
    <location>
        <begin position="125"/>
        <end position="252"/>
    </location>
</feature>
<dbReference type="InterPro" id="IPR036390">
    <property type="entry name" value="WH_DNA-bd_sf"/>
</dbReference>
<dbReference type="CDD" id="cd00090">
    <property type="entry name" value="HTH_ARSR"/>
    <property type="match status" value="1"/>
</dbReference>
<dbReference type="Pfam" id="PF08350">
    <property type="entry name" value="FilR1_middle"/>
    <property type="match status" value="1"/>
</dbReference>
<dbReference type="InterPro" id="IPR036388">
    <property type="entry name" value="WH-like_DNA-bd_sf"/>
</dbReference>
<dbReference type="Gene3D" id="1.10.10.10">
    <property type="entry name" value="Winged helix-like DNA-binding domain superfamily/Winged helix DNA-binding domain"/>
    <property type="match status" value="1"/>
</dbReference>
<feature type="domain" description="HVO-A0261-like N-terminal" evidence="2">
    <location>
        <begin position="6"/>
        <end position="90"/>
    </location>
</feature>
<gene>
    <name evidence="3" type="ORF">KM295_10405</name>
</gene>
<name>A0A9R1CTU4_9EURY</name>
<evidence type="ECO:0000259" key="1">
    <source>
        <dbReference type="Pfam" id="PF08350"/>
    </source>
</evidence>
<accession>A0A9R1CTU4</accession>